<dbReference type="GO" id="GO:0019563">
    <property type="term" value="P:glycerol catabolic process"/>
    <property type="evidence" value="ECO:0007669"/>
    <property type="project" value="TreeGrafter"/>
</dbReference>
<comment type="caution">
    <text evidence="4">The sequence shown here is derived from an EMBL/GenBank/DDBJ whole genome shotgun (WGS) entry which is preliminary data.</text>
</comment>
<keyword evidence="2 3" id="KW-0413">Isomerase</keyword>
<dbReference type="Gene3D" id="3.20.20.70">
    <property type="entry name" value="Aldolase class I"/>
    <property type="match status" value="1"/>
</dbReference>
<keyword evidence="3" id="KW-0312">Gluconeogenesis</keyword>
<dbReference type="GO" id="GO:0005829">
    <property type="term" value="C:cytosol"/>
    <property type="evidence" value="ECO:0007669"/>
    <property type="project" value="TreeGrafter"/>
</dbReference>
<comment type="subunit">
    <text evidence="3">Homodimer.</text>
</comment>
<dbReference type="SUPFAM" id="SSF51351">
    <property type="entry name" value="Triosephosphate isomerase (TIM)"/>
    <property type="match status" value="1"/>
</dbReference>
<keyword evidence="3" id="KW-0963">Cytoplasm</keyword>
<gene>
    <name evidence="4" type="ORF">COY67_03700</name>
</gene>
<evidence type="ECO:0000256" key="2">
    <source>
        <dbReference type="ARBA" id="ARBA00023235"/>
    </source>
</evidence>
<comment type="subcellular location">
    <subcellularLocation>
        <location evidence="3">Cytoplasm</location>
    </subcellularLocation>
</comment>
<protein>
    <recommendedName>
        <fullName evidence="3">Triosephosphate isomerase</fullName>
        <ecNumber evidence="3">5.3.1.1</ecNumber>
    </recommendedName>
</protein>
<comment type="similarity">
    <text evidence="1 3">Belongs to the triosephosphate isomerase family.</text>
</comment>
<dbReference type="PANTHER" id="PTHR21139">
    <property type="entry name" value="TRIOSEPHOSPHATE ISOMERASE"/>
    <property type="match status" value="1"/>
</dbReference>
<accession>A0A2M7RAE3</accession>
<evidence type="ECO:0000256" key="3">
    <source>
        <dbReference type="RuleBase" id="RU363013"/>
    </source>
</evidence>
<dbReference type="GO" id="GO:0006096">
    <property type="term" value="P:glycolytic process"/>
    <property type="evidence" value="ECO:0007669"/>
    <property type="project" value="UniProtKB-UniPathway"/>
</dbReference>
<dbReference type="CDD" id="cd00311">
    <property type="entry name" value="TIM"/>
    <property type="match status" value="1"/>
</dbReference>
<dbReference type="InterPro" id="IPR013785">
    <property type="entry name" value="Aldolase_TIM"/>
</dbReference>
<dbReference type="InterPro" id="IPR035990">
    <property type="entry name" value="TIM_sf"/>
</dbReference>
<proteinExistence type="inferred from homology"/>
<evidence type="ECO:0000313" key="5">
    <source>
        <dbReference type="Proteomes" id="UP000228689"/>
    </source>
</evidence>
<dbReference type="UniPathway" id="UPA00138"/>
<dbReference type="EMBL" id="PFMC01000085">
    <property type="protein sequence ID" value="PIY93758.1"/>
    <property type="molecule type" value="Genomic_DNA"/>
</dbReference>
<dbReference type="GO" id="GO:0046166">
    <property type="term" value="P:glyceraldehyde-3-phosphate biosynthetic process"/>
    <property type="evidence" value="ECO:0007669"/>
    <property type="project" value="TreeGrafter"/>
</dbReference>
<organism evidence="4 5">
    <name type="scientific">Candidatus Komeilibacteria bacterium CG_4_10_14_0_8_um_filter_37_78</name>
    <dbReference type="NCBI Taxonomy" id="1974471"/>
    <lineage>
        <taxon>Bacteria</taxon>
        <taxon>Candidatus Komeiliibacteriota</taxon>
    </lineage>
</organism>
<evidence type="ECO:0000313" key="4">
    <source>
        <dbReference type="EMBL" id="PIY93758.1"/>
    </source>
</evidence>
<comment type="pathway">
    <text evidence="3">Carbohydrate biosynthesis; gluconeogenesis.</text>
</comment>
<dbReference type="PANTHER" id="PTHR21139:SF42">
    <property type="entry name" value="TRIOSEPHOSPHATE ISOMERASE"/>
    <property type="match status" value="1"/>
</dbReference>
<dbReference type="Proteomes" id="UP000228689">
    <property type="component" value="Unassembled WGS sequence"/>
</dbReference>
<comment type="catalytic activity">
    <reaction evidence="3">
        <text>D-glyceraldehyde 3-phosphate = dihydroxyacetone phosphate</text>
        <dbReference type="Rhea" id="RHEA:18585"/>
        <dbReference type="ChEBI" id="CHEBI:57642"/>
        <dbReference type="ChEBI" id="CHEBI:59776"/>
        <dbReference type="EC" id="5.3.1.1"/>
    </reaction>
</comment>
<dbReference type="GO" id="GO:0006094">
    <property type="term" value="P:gluconeogenesis"/>
    <property type="evidence" value="ECO:0007669"/>
    <property type="project" value="UniProtKB-UniPathway"/>
</dbReference>
<dbReference type="PROSITE" id="PS51440">
    <property type="entry name" value="TIM_2"/>
    <property type="match status" value="1"/>
</dbReference>
<dbReference type="Pfam" id="PF00121">
    <property type="entry name" value="TIM"/>
    <property type="match status" value="1"/>
</dbReference>
<dbReference type="AlphaFoldDB" id="A0A2M7RAE3"/>
<evidence type="ECO:0000256" key="1">
    <source>
        <dbReference type="ARBA" id="ARBA00007422"/>
    </source>
</evidence>
<dbReference type="GO" id="GO:0004807">
    <property type="term" value="F:triose-phosphate isomerase activity"/>
    <property type="evidence" value="ECO:0007669"/>
    <property type="project" value="UniProtKB-EC"/>
</dbReference>
<reference evidence="5" key="1">
    <citation type="submission" date="2017-09" db="EMBL/GenBank/DDBJ databases">
        <title>Depth-based differentiation of microbial function through sediment-hosted aquifers and enrichment of novel symbionts in the deep terrestrial subsurface.</title>
        <authorList>
            <person name="Probst A.J."/>
            <person name="Ladd B."/>
            <person name="Jarett J.K."/>
            <person name="Geller-Mcgrath D.E."/>
            <person name="Sieber C.M.K."/>
            <person name="Emerson J.B."/>
            <person name="Anantharaman K."/>
            <person name="Thomas B.C."/>
            <person name="Malmstrom R."/>
            <person name="Stieglmeier M."/>
            <person name="Klingl A."/>
            <person name="Woyke T."/>
            <person name="Ryan C.M."/>
            <person name="Banfield J.F."/>
        </authorList>
    </citation>
    <scope>NUCLEOTIDE SEQUENCE [LARGE SCALE GENOMIC DNA]</scope>
</reference>
<sequence length="251" mass="27726">MKKYIIGNWKTVLSPKQSEKLAIALGKKFKQKIKTGREVVICPSYLDIANVASIIKPTKINLGAQGFFSGNYQAITGSVSVLALKELGCKYVILGHSEARLAYKLDDMQINHQIRLAAEQGLIPILCIGEDQETRASNQKEMFIKNQLVKGLTNIRLRDNDKLIIAYEPIWAISPNGPAQLDEITRMHTLIRRLLLEILPANRLNKNVAIVYGGSVDANNIKEIMGSAAVDGVLIGKASTDFDSFSSIINY</sequence>
<dbReference type="UniPathway" id="UPA00109">
    <property type="reaction ID" value="UER00189"/>
</dbReference>
<keyword evidence="3" id="KW-0324">Glycolysis</keyword>
<dbReference type="InterPro" id="IPR000652">
    <property type="entry name" value="Triosephosphate_isomerase"/>
</dbReference>
<comment type="pathway">
    <text evidence="3">Carbohydrate degradation; glycolysis; D-glyceraldehyde 3-phosphate from glycerone phosphate: step 1/1.</text>
</comment>
<dbReference type="EC" id="5.3.1.1" evidence="3"/>
<name>A0A2M7RAE3_9BACT</name>